<evidence type="ECO:0000313" key="2">
    <source>
        <dbReference type="Proteomes" id="UP000638462"/>
    </source>
</evidence>
<reference evidence="2" key="1">
    <citation type="journal article" date="2019" name="Int. J. Syst. Evol. Microbiol.">
        <title>The Global Catalogue of Microorganisms (GCM) 10K type strain sequencing project: providing services to taxonomists for standard genome sequencing and annotation.</title>
        <authorList>
            <consortium name="The Broad Institute Genomics Platform"/>
            <consortium name="The Broad Institute Genome Sequencing Center for Infectious Disease"/>
            <person name="Wu L."/>
            <person name="Ma J."/>
        </authorList>
    </citation>
    <scope>NUCLEOTIDE SEQUENCE [LARGE SCALE GENOMIC DNA]</scope>
    <source>
        <strain evidence="2">CGMCC 1.15394</strain>
    </source>
</reference>
<proteinExistence type="predicted"/>
<dbReference type="EMBL" id="BMIT01000011">
    <property type="protein sequence ID" value="GGF02493.1"/>
    <property type="molecule type" value="Genomic_DNA"/>
</dbReference>
<dbReference type="RefSeq" id="WP_188729913.1">
    <property type="nucleotide sequence ID" value="NZ_BMIT01000011.1"/>
</dbReference>
<dbReference type="PROSITE" id="PS51257">
    <property type="entry name" value="PROKAR_LIPOPROTEIN"/>
    <property type="match status" value="1"/>
</dbReference>
<sequence length="157" mass="17969">MFFKKYSVILCGLFLSACSEYPVTDGEVVQHYYDNADTYQSLAEQSCLIPRQENKDFLVISVNETNSEYFDIQSTLRVLGRDSISISNVRGECSLEVIYDAFGLGGSATVYSLKFNVVEPIPYNKIVHAFKKRKDTKDDINFDMRLSNGWYFSFSQN</sequence>
<name>A0ABQ1TSB2_9GAMM</name>
<accession>A0ABQ1TSB2</accession>
<evidence type="ECO:0000313" key="1">
    <source>
        <dbReference type="EMBL" id="GGF02493.1"/>
    </source>
</evidence>
<comment type="caution">
    <text evidence="1">The sequence shown here is derived from an EMBL/GenBank/DDBJ whole genome shotgun (WGS) entry which is preliminary data.</text>
</comment>
<evidence type="ECO:0008006" key="3">
    <source>
        <dbReference type="Google" id="ProtNLM"/>
    </source>
</evidence>
<keyword evidence="2" id="KW-1185">Reference proteome</keyword>
<gene>
    <name evidence="1" type="ORF">GCM10008027_29280</name>
</gene>
<dbReference type="Proteomes" id="UP000638462">
    <property type="component" value="Unassembled WGS sequence"/>
</dbReference>
<organism evidence="1 2">
    <name type="scientific">Pseudoalteromonas gelatinilytica</name>
    <dbReference type="NCBI Taxonomy" id="1703256"/>
    <lineage>
        <taxon>Bacteria</taxon>
        <taxon>Pseudomonadati</taxon>
        <taxon>Pseudomonadota</taxon>
        <taxon>Gammaproteobacteria</taxon>
        <taxon>Alteromonadales</taxon>
        <taxon>Pseudoalteromonadaceae</taxon>
        <taxon>Pseudoalteromonas</taxon>
    </lineage>
</organism>
<protein>
    <recommendedName>
        <fullName evidence="3">Lipoprotein</fullName>
    </recommendedName>
</protein>